<keyword evidence="2" id="KW-1185">Reference proteome</keyword>
<feature type="signal peptide" evidence="1">
    <location>
        <begin position="1"/>
        <end position="19"/>
    </location>
</feature>
<proteinExistence type="predicted"/>
<dbReference type="PROSITE" id="PS51257">
    <property type="entry name" value="PROKAR_LIPOPROTEIN"/>
    <property type="match status" value="1"/>
</dbReference>
<reference evidence="2" key="1">
    <citation type="journal article" date="2013" name="Genetics">
        <title>The draft genome and transcriptome of Panagrellus redivivus are shaped by the harsh demands of a free-living lifestyle.</title>
        <authorList>
            <person name="Srinivasan J."/>
            <person name="Dillman A.R."/>
            <person name="Macchietto M.G."/>
            <person name="Heikkinen L."/>
            <person name="Lakso M."/>
            <person name="Fracchia K.M."/>
            <person name="Antoshechkin I."/>
            <person name="Mortazavi A."/>
            <person name="Wong G."/>
            <person name="Sternberg P.W."/>
        </authorList>
    </citation>
    <scope>NUCLEOTIDE SEQUENCE [LARGE SCALE GENOMIC DNA]</scope>
    <source>
        <strain evidence="2">MT8872</strain>
    </source>
</reference>
<reference evidence="3" key="2">
    <citation type="submission" date="2020-10" db="UniProtKB">
        <authorList>
            <consortium name="WormBaseParasite"/>
        </authorList>
    </citation>
    <scope>IDENTIFICATION</scope>
</reference>
<evidence type="ECO:0000256" key="1">
    <source>
        <dbReference type="SAM" id="SignalP"/>
    </source>
</evidence>
<accession>A0A7E4V2M8</accession>
<evidence type="ECO:0000313" key="3">
    <source>
        <dbReference type="WBParaSite" id="Pan_g15468.t1"/>
    </source>
</evidence>
<name>A0A7E4V2M8_PANRE</name>
<evidence type="ECO:0000313" key="2">
    <source>
        <dbReference type="Proteomes" id="UP000492821"/>
    </source>
</evidence>
<protein>
    <submittedName>
        <fullName evidence="3">Secreted protein</fullName>
    </submittedName>
</protein>
<dbReference type="AlphaFoldDB" id="A0A7E4V2M8"/>
<dbReference type="Proteomes" id="UP000492821">
    <property type="component" value="Unassembled WGS sequence"/>
</dbReference>
<sequence>MKVAPIISLIVIFAISCHADLSFVTTGTSNSAAVTKKLNKVNSVISAIVSPSFVKKTTQAIASQDSTIKTLIVAIYNIPVMGFGCLSASGMKILNNLETGATTSANISDAFAAACPLWKSKVNDVVNAAAAFKAKYSNQSPEIVANLPTSIQNALSTLNNATTSILSNGASFKNNTFLKDSVNSLVEKVKTVTAKEWKKFSSSVPWLGPVVNKKGNYNTNFNNALDLVKDGVENGFNTIAIAEELTPLSTVPQQVIAL</sequence>
<organism evidence="2 3">
    <name type="scientific">Panagrellus redivivus</name>
    <name type="common">Microworm</name>
    <dbReference type="NCBI Taxonomy" id="6233"/>
    <lineage>
        <taxon>Eukaryota</taxon>
        <taxon>Metazoa</taxon>
        <taxon>Ecdysozoa</taxon>
        <taxon>Nematoda</taxon>
        <taxon>Chromadorea</taxon>
        <taxon>Rhabditida</taxon>
        <taxon>Tylenchina</taxon>
        <taxon>Panagrolaimomorpha</taxon>
        <taxon>Panagrolaimoidea</taxon>
        <taxon>Panagrolaimidae</taxon>
        <taxon>Panagrellus</taxon>
    </lineage>
</organism>
<dbReference type="WBParaSite" id="Pan_g15468.t1">
    <property type="protein sequence ID" value="Pan_g15468.t1"/>
    <property type="gene ID" value="Pan_g15468"/>
</dbReference>
<feature type="chain" id="PRO_5028834051" evidence="1">
    <location>
        <begin position="20"/>
        <end position="258"/>
    </location>
</feature>
<keyword evidence="1" id="KW-0732">Signal</keyword>